<keyword evidence="4" id="KW-1185">Reference proteome</keyword>
<keyword evidence="2" id="KW-0732">Signal</keyword>
<feature type="signal peptide" evidence="2">
    <location>
        <begin position="1"/>
        <end position="27"/>
    </location>
</feature>
<protein>
    <submittedName>
        <fullName evidence="3">Uncharacterized protein</fullName>
    </submittedName>
</protein>
<evidence type="ECO:0000256" key="2">
    <source>
        <dbReference type="SAM" id="SignalP"/>
    </source>
</evidence>
<feature type="region of interest" description="Disordered" evidence="1">
    <location>
        <begin position="60"/>
        <end position="105"/>
    </location>
</feature>
<evidence type="ECO:0000313" key="3">
    <source>
        <dbReference type="EMBL" id="MBB3233128.1"/>
    </source>
</evidence>
<feature type="compositionally biased region" description="Basic residues" evidence="1">
    <location>
        <begin position="69"/>
        <end position="105"/>
    </location>
</feature>
<evidence type="ECO:0000313" key="4">
    <source>
        <dbReference type="Proteomes" id="UP000518892"/>
    </source>
</evidence>
<reference evidence="3 4" key="1">
    <citation type="submission" date="2020-08" db="EMBL/GenBank/DDBJ databases">
        <title>Genomic Encyclopedia of Type Strains, Phase III (KMG-III): the genomes of soil and plant-associated and newly described type strains.</title>
        <authorList>
            <person name="Whitman W."/>
        </authorList>
    </citation>
    <scope>NUCLEOTIDE SEQUENCE [LARGE SCALE GENOMIC DNA]</scope>
    <source>
        <strain evidence="3 4">CECT 7744</strain>
    </source>
</reference>
<dbReference type="InterPro" id="IPR006311">
    <property type="entry name" value="TAT_signal"/>
</dbReference>
<gene>
    <name evidence="3" type="ORF">FHR97_004011</name>
</gene>
<accession>A0A7W5HN21</accession>
<comment type="caution">
    <text evidence="3">The sequence shown here is derived from an EMBL/GenBank/DDBJ whole genome shotgun (WGS) entry which is preliminary data.</text>
</comment>
<sequence length="105" mass="12315">MSDTAATCPRRRKLLAALGLVGVAAYAAPTLSSLGQAQAGDWDDGRWRIVYETHPDARDRRYVDDYREHRRHRHHKHHHHGHRHSKHSRHSHSHSRHSHSHPSRW</sequence>
<dbReference type="RefSeq" id="WP_183385533.1">
    <property type="nucleotide sequence ID" value="NZ_JACHXR010000024.1"/>
</dbReference>
<dbReference type="AlphaFoldDB" id="A0A7W5HN21"/>
<organism evidence="3 4">
    <name type="scientific">Halomonas stenophila</name>
    <dbReference type="NCBI Taxonomy" id="795312"/>
    <lineage>
        <taxon>Bacteria</taxon>
        <taxon>Pseudomonadati</taxon>
        <taxon>Pseudomonadota</taxon>
        <taxon>Gammaproteobacteria</taxon>
        <taxon>Oceanospirillales</taxon>
        <taxon>Halomonadaceae</taxon>
        <taxon>Halomonas</taxon>
    </lineage>
</organism>
<proteinExistence type="predicted"/>
<evidence type="ECO:0000256" key="1">
    <source>
        <dbReference type="SAM" id="MobiDB-lite"/>
    </source>
</evidence>
<dbReference type="Proteomes" id="UP000518892">
    <property type="component" value="Unassembled WGS sequence"/>
</dbReference>
<feature type="chain" id="PRO_5031146229" evidence="2">
    <location>
        <begin position="28"/>
        <end position="105"/>
    </location>
</feature>
<name>A0A7W5HN21_9GAMM</name>
<dbReference type="EMBL" id="JACHXR010000024">
    <property type="protein sequence ID" value="MBB3233128.1"/>
    <property type="molecule type" value="Genomic_DNA"/>
</dbReference>
<dbReference type="PROSITE" id="PS51318">
    <property type="entry name" value="TAT"/>
    <property type="match status" value="1"/>
</dbReference>